<dbReference type="InterPro" id="IPR007685">
    <property type="entry name" value="RelA_SpoT"/>
</dbReference>
<dbReference type="InterPro" id="IPR043519">
    <property type="entry name" value="NT_sf"/>
</dbReference>
<dbReference type="GO" id="GO:0015969">
    <property type="term" value="P:guanosine tetraphosphate metabolic process"/>
    <property type="evidence" value="ECO:0007669"/>
    <property type="project" value="InterPro"/>
</dbReference>
<dbReference type="AlphaFoldDB" id="A0A154IA25"/>
<comment type="caution">
    <text evidence="2">The sequence shown here is derived from an EMBL/GenBank/DDBJ whole genome shotgun (WGS) entry which is preliminary data.</text>
</comment>
<dbReference type="SUPFAM" id="SSF81301">
    <property type="entry name" value="Nucleotidyltransferase"/>
    <property type="match status" value="1"/>
</dbReference>
<organism evidence="2">
    <name type="scientific">Rhizobium leguminosarum</name>
    <dbReference type="NCBI Taxonomy" id="384"/>
    <lineage>
        <taxon>Bacteria</taxon>
        <taxon>Pseudomonadati</taxon>
        <taxon>Pseudomonadota</taxon>
        <taxon>Alphaproteobacteria</taxon>
        <taxon>Hyphomicrobiales</taxon>
        <taxon>Rhizobiaceae</taxon>
        <taxon>Rhizobium/Agrobacterium group</taxon>
        <taxon>Rhizobium</taxon>
    </lineage>
</organism>
<dbReference type="EMBL" id="LVYU01000134">
    <property type="protein sequence ID" value="KZA97315.1"/>
    <property type="molecule type" value="Genomic_DNA"/>
</dbReference>
<gene>
    <name evidence="2" type="ORF">A4A59_03870</name>
</gene>
<proteinExistence type="predicted"/>
<evidence type="ECO:0000313" key="2">
    <source>
        <dbReference type="EMBL" id="KZA97315.1"/>
    </source>
</evidence>
<evidence type="ECO:0000259" key="1">
    <source>
        <dbReference type="SMART" id="SM00954"/>
    </source>
</evidence>
<reference evidence="2" key="1">
    <citation type="submission" date="2016-03" db="EMBL/GenBank/DDBJ databases">
        <title>Microsymbionts genomes from the relict species Vavilovia formosa.</title>
        <authorList>
            <person name="Chirak E."/>
            <person name="Kimeklis A."/>
            <person name="Kopat V."/>
            <person name="Andronov E."/>
        </authorList>
    </citation>
    <scope>NUCLEOTIDE SEQUENCE [LARGE SCALE GENOMIC DNA]</scope>
    <source>
        <strain evidence="2">Vaf12</strain>
    </source>
</reference>
<dbReference type="PANTHER" id="PTHR41773">
    <property type="entry name" value="GTP PYROPHOSPHATASE-RELATED"/>
    <property type="match status" value="1"/>
</dbReference>
<feature type="domain" description="RelA/SpoT" evidence="1">
    <location>
        <begin position="43"/>
        <end position="173"/>
    </location>
</feature>
<dbReference type="Gene3D" id="3.30.460.10">
    <property type="entry name" value="Beta Polymerase, domain 2"/>
    <property type="match status" value="1"/>
</dbReference>
<dbReference type="RefSeq" id="WP_062944602.1">
    <property type="nucleotide sequence ID" value="NZ_CP171844.1"/>
</dbReference>
<protein>
    <recommendedName>
        <fullName evidence="1">RelA/SpoT domain-containing protein</fullName>
    </recommendedName>
</protein>
<dbReference type="PANTHER" id="PTHR41773:SF1">
    <property type="entry name" value="RELA_SPOT DOMAIN-CONTAINING PROTEIN"/>
    <property type="match status" value="1"/>
</dbReference>
<dbReference type="Pfam" id="PF04607">
    <property type="entry name" value="RelA_SpoT"/>
    <property type="match status" value="1"/>
</dbReference>
<dbReference type="CDD" id="cd05399">
    <property type="entry name" value="NT_Rel-Spo_like"/>
    <property type="match status" value="1"/>
</dbReference>
<accession>A0A154IA25</accession>
<dbReference type="SMART" id="SM00954">
    <property type="entry name" value="RelA_SpoT"/>
    <property type="match status" value="1"/>
</dbReference>
<name>A0A154IA25_RHILE</name>
<sequence>MKFDEYERGYFSRYEAFAETVRTILDRAIAAAVNIPRPQSIQARAKPPDSLRKRLQEAGHENADVELVRRDLAGVRLIFYTNSDVDRFLSSSIVFDNFTVDRNATKVHYPVEENDDVRYRAVHYTITLNDARALLPEYSDFAGMRCEIQVQTILIHAWAETAHDIIYKTDQRKGFGNAALDLIRKRFERIMDKYLVPAGYEFQRAQSDYERLLTGKALLDQNVLESLKSAEDNNQRHDQLVALADVVLPLYDDVPSVFSEIVDILANVAEAARKTPVRQIETPFGNYTGRSSTEIVLKVVEILDSYRYAAIEEVFSVLLTLYPSETDEHNRKRMIEVIEHLASYNLQVWSQVGSEVQQRLATAIKARGEIPTGARALVVELWRHLLDVEATGTTWSANSISWEFGSIPIGAVAALRDDAIEALFELFRTAVDDVERRDVVNALSHATRTPMRGELTGNTLRRILSDHVRIIDFYAEHTLAISYELRQTIEHAALLAYRRSIDLRDGRRSELDCKAAAGELADALLAMRDRFSEDELYARYKILVGYQGVMPEQWLDRTYDHQKVDAYRNQKIAELLEEVTEEAKEAWLVFLERCASTRSDDLATFPKLGFFIASLAESKPRIADFIFVKANDDLRRFVPGFLNGLIKSADAETYRRNLARFMSEPKSLHLVTMHWKASKPDDLETLKSLLRLSIEGDNRVAVIDCVLYAINEVSELVPLPEEFFRPALLHLIGKRDARWINEAWLPGKTPFFDKASSADVELILESLVECLTLDYQAEQVLAFLSEEHLSALWEFFGRRLEQPQERDDEMRYEAVPHGFQLLAPYLAMDVNLAIKAGRQWHLKDATLFGYRGGKVLSQAFPGLPKEFADALLHLVRDGSDEDSEFVLDVMQNYHGQPATHDVLKEVLIRFPGDERRKMKVARSIENTGVVHGEFGFVDSLRAKKELVASWVEDERPAVANFACELTRHLNRDIADEQRRAEARSALRRIEYENPGGNEIDGDLP</sequence>